<comment type="subcellular location">
    <subcellularLocation>
        <location evidence="7">Lipid droplet</location>
    </subcellularLocation>
    <subcellularLocation>
        <location evidence="7">Membrane</location>
        <topology evidence="7">Multi-pass membrane protein</topology>
    </subcellularLocation>
</comment>
<keyword evidence="4 9" id="KW-0812">Transmembrane</keyword>
<evidence type="ECO:0000313" key="11">
    <source>
        <dbReference type="Proteomes" id="UP001497516"/>
    </source>
</evidence>
<keyword evidence="6 9" id="KW-0472">Membrane</keyword>
<dbReference type="PANTHER" id="PTHR33203">
    <property type="entry name" value="OLEOSIN"/>
    <property type="match status" value="1"/>
</dbReference>
<dbReference type="PANTHER" id="PTHR33203:SF24">
    <property type="entry name" value="OLEOSIN"/>
    <property type="match status" value="1"/>
</dbReference>
<evidence type="ECO:0000256" key="4">
    <source>
        <dbReference type="ARBA" id="ARBA00022692"/>
    </source>
</evidence>
<evidence type="ECO:0000256" key="6">
    <source>
        <dbReference type="ARBA" id="ARBA00023136"/>
    </source>
</evidence>
<keyword evidence="11" id="KW-1185">Reference proteome</keyword>
<dbReference type="GO" id="GO:0019915">
    <property type="term" value="P:lipid storage"/>
    <property type="evidence" value="ECO:0007669"/>
    <property type="project" value="TreeGrafter"/>
</dbReference>
<dbReference type="GO" id="GO:0012511">
    <property type="term" value="C:monolayer-surrounded lipid storage body"/>
    <property type="evidence" value="ECO:0007669"/>
    <property type="project" value="InterPro"/>
</dbReference>
<accession>A0AAV2DHW7</accession>
<evidence type="ECO:0000256" key="3">
    <source>
        <dbReference type="ARBA" id="ARBA00022677"/>
    </source>
</evidence>
<dbReference type="AlphaFoldDB" id="A0AAV2DHW7"/>
<dbReference type="InterPro" id="IPR000136">
    <property type="entry name" value="Oleosin"/>
</dbReference>
<protein>
    <recommendedName>
        <fullName evidence="7">Oleosin</fullName>
    </recommendedName>
</protein>
<evidence type="ECO:0000313" key="10">
    <source>
        <dbReference type="EMBL" id="CAL1373476.1"/>
    </source>
</evidence>
<keyword evidence="3 7" id="KW-0551">Lipid droplet</keyword>
<dbReference type="PROSITE" id="PS00811">
    <property type="entry name" value="OLEOSINS"/>
    <property type="match status" value="1"/>
</dbReference>
<dbReference type="GO" id="GO:0009791">
    <property type="term" value="P:post-embryonic development"/>
    <property type="evidence" value="ECO:0007669"/>
    <property type="project" value="UniProtKB-ARBA"/>
</dbReference>
<dbReference type="EMBL" id="OZ034816">
    <property type="protein sequence ID" value="CAL1373476.1"/>
    <property type="molecule type" value="Genomic_DNA"/>
</dbReference>
<proteinExistence type="inferred from homology"/>
<reference evidence="10 11" key="1">
    <citation type="submission" date="2024-04" db="EMBL/GenBank/DDBJ databases">
        <authorList>
            <person name="Fracassetti M."/>
        </authorList>
    </citation>
    <scope>NUCLEOTIDE SEQUENCE [LARGE SCALE GENOMIC DNA]</scope>
</reference>
<evidence type="ECO:0000256" key="8">
    <source>
        <dbReference type="SAM" id="MobiDB-lite"/>
    </source>
</evidence>
<evidence type="ECO:0000256" key="9">
    <source>
        <dbReference type="SAM" id="Phobius"/>
    </source>
</evidence>
<sequence length="160" mass="16800">MSTSSSSSDEHYSATHVGGHSHSRQRRRRRSVRRAVKLLTAATMCTAFALLFGLTVTATVVGLVVATPLLVIFSPVLVPAVLAAAVVGAGFLVSGGCGMAAAGALVWVYAYVTGRRPPGTERLEGYYGSWPAPKDKALDGYVDRHDDATTNYHLPPAGAD</sequence>
<evidence type="ECO:0000256" key="1">
    <source>
        <dbReference type="ARBA" id="ARBA00002582"/>
    </source>
</evidence>
<feature type="region of interest" description="Disordered" evidence="8">
    <location>
        <begin position="1"/>
        <end position="30"/>
    </location>
</feature>
<keyword evidence="5 9" id="KW-1133">Transmembrane helix</keyword>
<feature type="transmembrane region" description="Helical" evidence="9">
    <location>
        <begin position="81"/>
        <end position="112"/>
    </location>
</feature>
<dbReference type="GO" id="GO:0016020">
    <property type="term" value="C:membrane"/>
    <property type="evidence" value="ECO:0007669"/>
    <property type="project" value="UniProtKB-SubCell"/>
</dbReference>
<name>A0AAV2DHW7_9ROSI</name>
<organism evidence="10 11">
    <name type="scientific">Linum trigynum</name>
    <dbReference type="NCBI Taxonomy" id="586398"/>
    <lineage>
        <taxon>Eukaryota</taxon>
        <taxon>Viridiplantae</taxon>
        <taxon>Streptophyta</taxon>
        <taxon>Embryophyta</taxon>
        <taxon>Tracheophyta</taxon>
        <taxon>Spermatophyta</taxon>
        <taxon>Magnoliopsida</taxon>
        <taxon>eudicotyledons</taxon>
        <taxon>Gunneridae</taxon>
        <taxon>Pentapetalae</taxon>
        <taxon>rosids</taxon>
        <taxon>fabids</taxon>
        <taxon>Malpighiales</taxon>
        <taxon>Linaceae</taxon>
        <taxon>Linum</taxon>
    </lineage>
</organism>
<feature type="transmembrane region" description="Helical" evidence="9">
    <location>
        <begin position="36"/>
        <end position="69"/>
    </location>
</feature>
<evidence type="ECO:0000256" key="7">
    <source>
        <dbReference type="RuleBase" id="RU000540"/>
    </source>
</evidence>
<comment type="function">
    <text evidence="1">May have a structural role to stabilize the lipid body during desiccation of the seed by preventing coalescence of the oil. Probably interacts with both lipid and phospholipid moieties of lipid bodies. May also provide recognition signals for specific lipase anchorage in lipolysis during seedling growth.</text>
</comment>
<evidence type="ECO:0000256" key="5">
    <source>
        <dbReference type="ARBA" id="ARBA00022989"/>
    </source>
</evidence>
<evidence type="ECO:0000256" key="2">
    <source>
        <dbReference type="ARBA" id="ARBA00010858"/>
    </source>
</evidence>
<dbReference type="Pfam" id="PF01277">
    <property type="entry name" value="Oleosin"/>
    <property type="match status" value="1"/>
</dbReference>
<gene>
    <name evidence="10" type="ORF">LTRI10_LOCUS15400</name>
</gene>
<dbReference type="GO" id="GO:0048608">
    <property type="term" value="P:reproductive structure development"/>
    <property type="evidence" value="ECO:0007669"/>
    <property type="project" value="UniProtKB-ARBA"/>
</dbReference>
<comment type="similarity">
    <text evidence="2 7">Belongs to the oleosin family.</text>
</comment>
<feature type="compositionally biased region" description="Basic residues" evidence="8">
    <location>
        <begin position="19"/>
        <end position="30"/>
    </location>
</feature>
<dbReference type="Proteomes" id="UP001497516">
    <property type="component" value="Chromosome 3"/>
</dbReference>